<organism evidence="1 2">
    <name type="scientific">Aquibacillus salsiterrae</name>
    <dbReference type="NCBI Taxonomy" id="2950439"/>
    <lineage>
        <taxon>Bacteria</taxon>
        <taxon>Bacillati</taxon>
        <taxon>Bacillota</taxon>
        <taxon>Bacilli</taxon>
        <taxon>Bacillales</taxon>
        <taxon>Bacillaceae</taxon>
        <taxon>Aquibacillus</taxon>
    </lineage>
</organism>
<name>A0A9X4AGZ9_9BACI</name>
<evidence type="ECO:0000313" key="2">
    <source>
        <dbReference type="Proteomes" id="UP001145069"/>
    </source>
</evidence>
<accession>A0A9X4AGZ9</accession>
<evidence type="ECO:0000313" key="1">
    <source>
        <dbReference type="EMBL" id="MDC3417653.1"/>
    </source>
</evidence>
<dbReference type="Proteomes" id="UP001145069">
    <property type="component" value="Unassembled WGS sequence"/>
</dbReference>
<reference evidence="1" key="1">
    <citation type="submission" date="2022-06" db="EMBL/GenBank/DDBJ databases">
        <title>Aquibacillus sp. a new bacterium isolated from soil saline samples.</title>
        <authorList>
            <person name="Galisteo C."/>
            <person name="De La Haba R."/>
            <person name="Sanchez-Porro C."/>
            <person name="Ventosa A."/>
        </authorList>
    </citation>
    <scope>NUCLEOTIDE SEQUENCE</scope>
    <source>
        <strain evidence="1">3ASR75-54</strain>
    </source>
</reference>
<sequence length="83" mass="9703">MEKKMAFPVEKLKFLSKEEKQLLREYKQKEKEASTAIHKMYYTGKINAVYDLAEIVYKERLTSALMEETIQTLVGNRPSSKAE</sequence>
<dbReference type="EMBL" id="JAMQKC010000012">
    <property type="protein sequence ID" value="MDC3417653.1"/>
    <property type="molecule type" value="Genomic_DNA"/>
</dbReference>
<proteinExistence type="predicted"/>
<comment type="caution">
    <text evidence="1">The sequence shown here is derived from an EMBL/GenBank/DDBJ whole genome shotgun (WGS) entry which is preliminary data.</text>
</comment>
<keyword evidence="2" id="KW-1185">Reference proteome</keyword>
<dbReference type="AlphaFoldDB" id="A0A9X4AGZ9"/>
<protein>
    <submittedName>
        <fullName evidence="1">Uncharacterized protein</fullName>
    </submittedName>
</protein>
<gene>
    <name evidence="1" type="ORF">NC799_12165</name>
</gene>
<dbReference type="RefSeq" id="WP_272446724.1">
    <property type="nucleotide sequence ID" value="NZ_JAMQKC010000012.1"/>
</dbReference>